<dbReference type="InterPro" id="IPR007650">
    <property type="entry name" value="Zf-FLZ_dom"/>
</dbReference>
<accession>A0A978V071</accession>
<comment type="similarity">
    <text evidence="2">Belongs to the FLZ family.</text>
</comment>
<proteinExistence type="inferred from homology"/>
<dbReference type="EMBL" id="JAEACU010000008">
    <property type="protein sequence ID" value="KAH7520637.1"/>
    <property type="molecule type" value="Genomic_DNA"/>
</dbReference>
<dbReference type="AlphaFoldDB" id="A0A978V071"/>
<feature type="region of interest" description="Disordered" evidence="7">
    <location>
        <begin position="146"/>
        <end position="187"/>
    </location>
</feature>
<dbReference type="OrthoDB" id="1925036at2759"/>
<dbReference type="GO" id="GO:0005737">
    <property type="term" value="C:cytoplasm"/>
    <property type="evidence" value="ECO:0007669"/>
    <property type="project" value="UniProtKB-SubCell"/>
</dbReference>
<feature type="compositionally biased region" description="Low complexity" evidence="7">
    <location>
        <begin position="168"/>
        <end position="181"/>
    </location>
</feature>
<evidence type="ECO:0000256" key="7">
    <source>
        <dbReference type="SAM" id="MobiDB-lite"/>
    </source>
</evidence>
<feature type="zinc finger region" description="FLZ-type" evidence="6">
    <location>
        <begin position="108"/>
        <end position="152"/>
    </location>
</feature>
<protein>
    <recommendedName>
        <fullName evidence="8">FLZ-type domain-containing protein</fullName>
    </recommendedName>
</protein>
<evidence type="ECO:0000313" key="10">
    <source>
        <dbReference type="Proteomes" id="UP000813462"/>
    </source>
</evidence>
<dbReference type="PANTHER" id="PTHR33059:SF76">
    <property type="entry name" value="FCS-LIKE ZINC FINGER 7"/>
    <property type="match status" value="1"/>
</dbReference>
<dbReference type="PANTHER" id="PTHR33059">
    <property type="entry name" value="FCS-LIKE ZINC FINGER 5"/>
    <property type="match status" value="1"/>
</dbReference>
<evidence type="ECO:0000256" key="5">
    <source>
        <dbReference type="ARBA" id="ARBA00022771"/>
    </source>
</evidence>
<gene>
    <name evidence="9" type="ORF">FEM48_Zijuj08G0166000</name>
</gene>
<evidence type="ECO:0000313" key="9">
    <source>
        <dbReference type="EMBL" id="KAH7520637.1"/>
    </source>
</evidence>
<comment type="caution">
    <text evidence="9">The sequence shown here is derived from an EMBL/GenBank/DDBJ whole genome shotgun (WGS) entry which is preliminary data.</text>
</comment>
<keyword evidence="3" id="KW-0963">Cytoplasm</keyword>
<dbReference type="Proteomes" id="UP000813462">
    <property type="component" value="Unassembled WGS sequence"/>
</dbReference>
<evidence type="ECO:0000256" key="1">
    <source>
        <dbReference type="ARBA" id="ARBA00004496"/>
    </source>
</evidence>
<sequence length="187" mass="20760">MLLGKRTRPEIRRTTSMTGINFDLTLTNGEAPQQHQSDNSIINHGVTVGPEGAVIGAHNNNMNSGTKTSSYQVELLQQQHHHQHHFFSMLSPRNQRSSSDGDFIETAHFLRTCGLCKRRLASGRDIYMYRGDTAFCSLECREQQMKQDEGKEKFKASLATKNEDRHASTSTTSSKSSSGKSQTVAAA</sequence>
<dbReference type="PROSITE" id="PS51795">
    <property type="entry name" value="ZF_FLZ"/>
    <property type="match status" value="1"/>
</dbReference>
<evidence type="ECO:0000256" key="3">
    <source>
        <dbReference type="ARBA" id="ARBA00022490"/>
    </source>
</evidence>
<evidence type="ECO:0000259" key="8">
    <source>
        <dbReference type="PROSITE" id="PS51795"/>
    </source>
</evidence>
<name>A0A978V071_ZIZJJ</name>
<feature type="compositionally biased region" description="Basic and acidic residues" evidence="7">
    <location>
        <begin position="146"/>
        <end position="167"/>
    </location>
</feature>
<keyword evidence="4" id="KW-0479">Metal-binding</keyword>
<reference evidence="9" key="1">
    <citation type="journal article" date="2021" name="Front. Plant Sci.">
        <title>Chromosome-Scale Genome Assembly for Chinese Sour Jujube and Insights Into Its Genome Evolution and Domestication Signature.</title>
        <authorList>
            <person name="Shen L.-Y."/>
            <person name="Luo H."/>
            <person name="Wang X.-L."/>
            <person name="Wang X.-M."/>
            <person name="Qiu X.-J."/>
            <person name="Liu H."/>
            <person name="Zhou S.-S."/>
            <person name="Jia K.-H."/>
            <person name="Nie S."/>
            <person name="Bao Y.-T."/>
            <person name="Zhang R.-G."/>
            <person name="Yun Q.-Z."/>
            <person name="Chai Y.-H."/>
            <person name="Lu J.-Y."/>
            <person name="Li Y."/>
            <person name="Zhao S.-W."/>
            <person name="Mao J.-F."/>
            <person name="Jia S.-G."/>
            <person name="Mao Y.-M."/>
        </authorList>
    </citation>
    <scope>NUCLEOTIDE SEQUENCE</scope>
    <source>
        <strain evidence="9">AT0</strain>
        <tissue evidence="9">Leaf</tissue>
    </source>
</reference>
<evidence type="ECO:0000256" key="4">
    <source>
        <dbReference type="ARBA" id="ARBA00022723"/>
    </source>
</evidence>
<evidence type="ECO:0000256" key="2">
    <source>
        <dbReference type="ARBA" id="ARBA00009374"/>
    </source>
</evidence>
<evidence type="ECO:0000256" key="6">
    <source>
        <dbReference type="PROSITE-ProRule" id="PRU01131"/>
    </source>
</evidence>
<organism evidence="9 10">
    <name type="scientific">Ziziphus jujuba var. spinosa</name>
    <dbReference type="NCBI Taxonomy" id="714518"/>
    <lineage>
        <taxon>Eukaryota</taxon>
        <taxon>Viridiplantae</taxon>
        <taxon>Streptophyta</taxon>
        <taxon>Embryophyta</taxon>
        <taxon>Tracheophyta</taxon>
        <taxon>Spermatophyta</taxon>
        <taxon>Magnoliopsida</taxon>
        <taxon>eudicotyledons</taxon>
        <taxon>Gunneridae</taxon>
        <taxon>Pentapetalae</taxon>
        <taxon>rosids</taxon>
        <taxon>fabids</taxon>
        <taxon>Rosales</taxon>
        <taxon>Rhamnaceae</taxon>
        <taxon>Paliureae</taxon>
        <taxon>Ziziphus</taxon>
    </lineage>
</organism>
<feature type="domain" description="FLZ-type" evidence="8">
    <location>
        <begin position="108"/>
        <end position="152"/>
    </location>
</feature>
<comment type="subcellular location">
    <subcellularLocation>
        <location evidence="1">Cytoplasm</location>
    </subcellularLocation>
</comment>
<dbReference type="GO" id="GO:0008270">
    <property type="term" value="F:zinc ion binding"/>
    <property type="evidence" value="ECO:0007669"/>
    <property type="project" value="UniProtKB-KW"/>
</dbReference>
<keyword evidence="5" id="KW-0862">Zinc</keyword>
<keyword evidence="5" id="KW-0863">Zinc-finger</keyword>
<dbReference type="Pfam" id="PF04570">
    <property type="entry name" value="zf-FLZ"/>
    <property type="match status" value="1"/>
</dbReference>